<protein>
    <recommendedName>
        <fullName evidence="2">DUF2059 domain-containing protein</fullName>
    </recommendedName>
</protein>
<evidence type="ECO:0000313" key="4">
    <source>
        <dbReference type="Proteomes" id="UP000199675"/>
    </source>
</evidence>
<evidence type="ECO:0000256" key="1">
    <source>
        <dbReference type="SAM" id="SignalP"/>
    </source>
</evidence>
<dbReference type="InterPro" id="IPR018637">
    <property type="entry name" value="DUF2059"/>
</dbReference>
<dbReference type="OrthoDB" id="6193639at2"/>
<gene>
    <name evidence="3" type="ORF">SAMN04487960_103405</name>
</gene>
<keyword evidence="4" id="KW-1185">Reference proteome</keyword>
<dbReference type="AlphaFoldDB" id="A0A1H2VCN1"/>
<dbReference type="Pfam" id="PF09832">
    <property type="entry name" value="DUF2059"/>
    <property type="match status" value="1"/>
</dbReference>
<evidence type="ECO:0000313" key="3">
    <source>
        <dbReference type="EMBL" id="SDW65990.1"/>
    </source>
</evidence>
<sequence length="277" mass="30366">MVFMHIRTFVGFVCLFLSASLMASENSDAINELMDKSGLTEQVASIPLSMKQGMSMAQGQSQAIPDPVFQAMLRSADGAFVAEDILQSLREALVASLTPTQVDELLDWYNSPLGIEITEAEKAATGGDAQQEMMAQAKKLLGDQQRVKFASRLDKLFGATDMVMDLQQYTSMAVFSAIMMTQQPGIAVDLSAFGEQISQQIEASRPMVEQGILLSLLHSYQGIEMDKLNAYENFLQEPGTRQFNGVVMGSLNRSLEQGIEAFARNLAELIESNIQQS</sequence>
<name>A0A1H2VCN1_9GAMM</name>
<dbReference type="EMBL" id="FNNE01000003">
    <property type="protein sequence ID" value="SDW65990.1"/>
    <property type="molecule type" value="Genomic_DNA"/>
</dbReference>
<feature type="signal peptide" evidence="1">
    <location>
        <begin position="1"/>
        <end position="23"/>
    </location>
</feature>
<accession>A0A1H2VCN1</accession>
<proteinExistence type="predicted"/>
<feature type="domain" description="DUF2059" evidence="2">
    <location>
        <begin position="84"/>
        <end position="140"/>
    </location>
</feature>
<evidence type="ECO:0000259" key="2">
    <source>
        <dbReference type="Pfam" id="PF09832"/>
    </source>
</evidence>
<reference evidence="3 4" key="1">
    <citation type="submission" date="2016-10" db="EMBL/GenBank/DDBJ databases">
        <authorList>
            <person name="de Groot N.N."/>
        </authorList>
    </citation>
    <scope>NUCLEOTIDE SEQUENCE [LARGE SCALE GENOMIC DNA]</scope>
    <source>
        <strain evidence="3 4">CGMCC 1.7059</strain>
    </source>
</reference>
<keyword evidence="1" id="KW-0732">Signal</keyword>
<dbReference type="Proteomes" id="UP000199675">
    <property type="component" value="Unassembled WGS sequence"/>
</dbReference>
<dbReference type="RefSeq" id="WP_091812206.1">
    <property type="nucleotide sequence ID" value="NZ_FNNE01000003.1"/>
</dbReference>
<organism evidence="3 4">
    <name type="scientific">Marinobacter mobilis</name>
    <dbReference type="NCBI Taxonomy" id="488533"/>
    <lineage>
        <taxon>Bacteria</taxon>
        <taxon>Pseudomonadati</taxon>
        <taxon>Pseudomonadota</taxon>
        <taxon>Gammaproteobacteria</taxon>
        <taxon>Pseudomonadales</taxon>
        <taxon>Marinobacteraceae</taxon>
        <taxon>Marinobacter</taxon>
    </lineage>
</organism>
<feature type="chain" id="PRO_5011524373" description="DUF2059 domain-containing protein" evidence="1">
    <location>
        <begin position="24"/>
        <end position="277"/>
    </location>
</feature>